<accession>A0ABV1RP60</accession>
<gene>
    <name evidence="2" type="ORF">ABS362_01290</name>
</gene>
<sequence length="96" mass="10873">MIDNTILLTSISAESLKAIIAEAVRENLKDIQKDATPVATESDKVLEAQEVIKLLKISPATLENWKRQSKIPFYRIGRRVYFKESEVLTSLNKAQL</sequence>
<comment type="caution">
    <text evidence="2">The sequence shown here is derived from an EMBL/GenBank/DDBJ whole genome shotgun (WGS) entry which is preliminary data.</text>
</comment>
<dbReference type="Pfam" id="PF12728">
    <property type="entry name" value="HTH_17"/>
    <property type="match status" value="1"/>
</dbReference>
<dbReference type="InterPro" id="IPR041657">
    <property type="entry name" value="HTH_17"/>
</dbReference>
<dbReference type="SUPFAM" id="SSF46955">
    <property type="entry name" value="Putative DNA-binding domain"/>
    <property type="match status" value="1"/>
</dbReference>
<dbReference type="EMBL" id="JBEOKT010000001">
    <property type="protein sequence ID" value="MER2996157.1"/>
    <property type="molecule type" value="Genomic_DNA"/>
</dbReference>
<evidence type="ECO:0000259" key="1">
    <source>
        <dbReference type="Pfam" id="PF12728"/>
    </source>
</evidence>
<dbReference type="Proteomes" id="UP001476807">
    <property type="component" value="Unassembled WGS sequence"/>
</dbReference>
<protein>
    <submittedName>
        <fullName evidence="2">Helix-turn-helix domain-containing protein</fullName>
    </submittedName>
</protein>
<evidence type="ECO:0000313" key="2">
    <source>
        <dbReference type="EMBL" id="MER2996157.1"/>
    </source>
</evidence>
<evidence type="ECO:0000313" key="3">
    <source>
        <dbReference type="Proteomes" id="UP001476807"/>
    </source>
</evidence>
<keyword evidence="3" id="KW-1185">Reference proteome</keyword>
<dbReference type="PANTHER" id="PTHR34585:SF22">
    <property type="entry name" value="HELIX-TURN-HELIX DOMAIN-CONTAINING PROTEIN"/>
    <property type="match status" value="1"/>
</dbReference>
<proteinExistence type="predicted"/>
<reference evidence="2 3" key="1">
    <citation type="submission" date="2024-06" db="EMBL/GenBank/DDBJ databases">
        <title>Pontibacter populi HYL7-15.</title>
        <authorList>
            <person name="Kim M.K."/>
        </authorList>
    </citation>
    <scope>NUCLEOTIDE SEQUENCE [LARGE SCALE GENOMIC DNA]</scope>
    <source>
        <strain evidence="2 3">HYL7-15</strain>
    </source>
</reference>
<name>A0ABV1RP60_9BACT</name>
<organism evidence="2 3">
    <name type="scientific">Pontibacter populi</name>
    <dbReference type="NCBI Taxonomy" id="890055"/>
    <lineage>
        <taxon>Bacteria</taxon>
        <taxon>Pseudomonadati</taxon>
        <taxon>Bacteroidota</taxon>
        <taxon>Cytophagia</taxon>
        <taxon>Cytophagales</taxon>
        <taxon>Hymenobacteraceae</taxon>
        <taxon>Pontibacter</taxon>
    </lineage>
</organism>
<dbReference type="RefSeq" id="WP_350410295.1">
    <property type="nucleotide sequence ID" value="NZ_JBEOKT010000001.1"/>
</dbReference>
<feature type="domain" description="Helix-turn-helix" evidence="1">
    <location>
        <begin position="46"/>
        <end position="92"/>
    </location>
</feature>
<dbReference type="InterPro" id="IPR009061">
    <property type="entry name" value="DNA-bd_dom_put_sf"/>
</dbReference>
<dbReference type="PANTHER" id="PTHR34585">
    <property type="match status" value="1"/>
</dbReference>